<dbReference type="InterPro" id="IPR012349">
    <property type="entry name" value="Split_barrel_FMN-bd"/>
</dbReference>
<dbReference type="AlphaFoldDB" id="A0A1I4UVE3"/>
<dbReference type="GO" id="GO:0010181">
    <property type="term" value="F:FMN binding"/>
    <property type="evidence" value="ECO:0007669"/>
    <property type="project" value="InterPro"/>
</dbReference>
<evidence type="ECO:0000256" key="4">
    <source>
        <dbReference type="ARBA" id="ARBA00038054"/>
    </source>
</evidence>
<feature type="domain" description="Flavin reductase like" evidence="5">
    <location>
        <begin position="12"/>
        <end position="149"/>
    </location>
</feature>
<dbReference type="SUPFAM" id="SSF50475">
    <property type="entry name" value="FMN-binding split barrel"/>
    <property type="match status" value="1"/>
</dbReference>
<evidence type="ECO:0000259" key="5">
    <source>
        <dbReference type="SMART" id="SM00903"/>
    </source>
</evidence>
<keyword evidence="3" id="KW-0288">FMN</keyword>
<dbReference type="InterPro" id="IPR002563">
    <property type="entry name" value="Flavin_Rdtase-like_dom"/>
</dbReference>
<dbReference type="Gene3D" id="2.30.110.10">
    <property type="entry name" value="Electron Transport, Fmn-binding Protein, Chain A"/>
    <property type="match status" value="1"/>
</dbReference>
<accession>A0A1I4UVE3</accession>
<reference evidence="6 7" key="1">
    <citation type="submission" date="2016-10" db="EMBL/GenBank/DDBJ databases">
        <authorList>
            <person name="de Groot N.N."/>
        </authorList>
    </citation>
    <scope>NUCLEOTIDE SEQUENCE [LARGE SCALE GENOMIC DNA]</scope>
    <source>
        <strain evidence="6 7">DSM 9990</strain>
    </source>
</reference>
<evidence type="ECO:0000256" key="1">
    <source>
        <dbReference type="ARBA" id="ARBA00001917"/>
    </source>
</evidence>
<evidence type="ECO:0000256" key="3">
    <source>
        <dbReference type="ARBA" id="ARBA00022643"/>
    </source>
</evidence>
<dbReference type="GO" id="GO:0016646">
    <property type="term" value="F:oxidoreductase activity, acting on the CH-NH group of donors, NAD or NADP as acceptor"/>
    <property type="evidence" value="ECO:0007669"/>
    <property type="project" value="UniProtKB-ARBA"/>
</dbReference>
<evidence type="ECO:0000313" key="7">
    <source>
        <dbReference type="Proteomes" id="UP000199611"/>
    </source>
</evidence>
<dbReference type="PANTHER" id="PTHR33798">
    <property type="entry name" value="FLAVOPROTEIN OXYGENASE"/>
    <property type="match status" value="1"/>
</dbReference>
<proteinExistence type="inferred from homology"/>
<evidence type="ECO:0000256" key="2">
    <source>
        <dbReference type="ARBA" id="ARBA00022630"/>
    </source>
</evidence>
<protein>
    <submittedName>
        <fullName evidence="6">NADH-FMN oxidoreductase RutF, flavin reductase (DIM6/NTAB) family</fullName>
    </submittedName>
</protein>
<dbReference type="SMART" id="SM00903">
    <property type="entry name" value="Flavin_Reduct"/>
    <property type="match status" value="1"/>
</dbReference>
<sequence>MELQPEMFKKILPLPVTVITTISSRGIANAAPYSCVIPILRPLDLIAIASALPRDTLKNIRETGEFVVNVIGPSILRKAIRTARSYPPDVNELEMEHIETISSRRVAPPRIRDAVGWIEARLDREVPGERYVLVIGKVVCTEINDKFLVEDELSELPTVLMFPHFRRIGEVVAKRDEFADALDTIRFEEQQG</sequence>
<dbReference type="RefSeq" id="WP_093395437.1">
    <property type="nucleotide sequence ID" value="NZ_FOUU01000007.1"/>
</dbReference>
<comment type="cofactor">
    <cofactor evidence="1">
        <name>FMN</name>
        <dbReference type="ChEBI" id="CHEBI:58210"/>
    </cofactor>
</comment>
<keyword evidence="2" id="KW-0285">Flavoprotein</keyword>
<dbReference type="STRING" id="39841.SAMN05660836_01983"/>
<name>A0A1I4UVE3_9BACT</name>
<dbReference type="Pfam" id="PF01613">
    <property type="entry name" value="Flavin_Reduct"/>
    <property type="match status" value="1"/>
</dbReference>
<dbReference type="Proteomes" id="UP000199611">
    <property type="component" value="Unassembled WGS sequence"/>
</dbReference>
<keyword evidence="7" id="KW-1185">Reference proteome</keyword>
<evidence type="ECO:0000313" key="6">
    <source>
        <dbReference type="EMBL" id="SFM92878.1"/>
    </source>
</evidence>
<dbReference type="OrthoDB" id="9794638at2"/>
<comment type="similarity">
    <text evidence="4">Belongs to the flavoredoxin family.</text>
</comment>
<gene>
    <name evidence="6" type="ORF">SAMN05660836_01983</name>
</gene>
<dbReference type="EMBL" id="FOUU01000007">
    <property type="protein sequence ID" value="SFM92878.1"/>
    <property type="molecule type" value="Genomic_DNA"/>
</dbReference>
<organism evidence="6 7">
    <name type="scientific">Thermodesulforhabdus norvegica</name>
    <dbReference type="NCBI Taxonomy" id="39841"/>
    <lineage>
        <taxon>Bacteria</taxon>
        <taxon>Pseudomonadati</taxon>
        <taxon>Thermodesulfobacteriota</taxon>
        <taxon>Syntrophobacteria</taxon>
        <taxon>Syntrophobacterales</taxon>
        <taxon>Thermodesulforhabdaceae</taxon>
        <taxon>Thermodesulforhabdus</taxon>
    </lineage>
</organism>
<dbReference type="PANTHER" id="PTHR33798:SF5">
    <property type="entry name" value="FLAVIN REDUCTASE LIKE DOMAIN-CONTAINING PROTEIN"/>
    <property type="match status" value="1"/>
</dbReference>